<evidence type="ECO:0000313" key="4">
    <source>
        <dbReference type="Proteomes" id="UP000662678"/>
    </source>
</evidence>
<organism evidence="3 4">
    <name type="scientific">Vogesella fluminis</name>
    <dbReference type="NCBI Taxonomy" id="1069161"/>
    <lineage>
        <taxon>Bacteria</taxon>
        <taxon>Pseudomonadati</taxon>
        <taxon>Pseudomonadota</taxon>
        <taxon>Betaproteobacteria</taxon>
        <taxon>Neisseriales</taxon>
        <taxon>Chromobacteriaceae</taxon>
        <taxon>Vogesella</taxon>
    </lineage>
</organism>
<reference evidence="4" key="1">
    <citation type="journal article" date="2019" name="Int. J. Syst. Evol. Microbiol.">
        <title>The Global Catalogue of Microorganisms (GCM) 10K type strain sequencing project: providing services to taxonomists for standard genome sequencing and annotation.</title>
        <authorList>
            <consortium name="The Broad Institute Genomics Platform"/>
            <consortium name="The Broad Institute Genome Sequencing Center for Infectious Disease"/>
            <person name="Wu L."/>
            <person name="Ma J."/>
        </authorList>
    </citation>
    <scope>NUCLEOTIDE SEQUENCE [LARGE SCALE GENOMIC DNA]</scope>
    <source>
        <strain evidence="4">KCTC 23713</strain>
    </source>
</reference>
<comment type="cofactor">
    <cofactor evidence="1">
        <name>[4Fe-4S] cluster</name>
        <dbReference type="ChEBI" id="CHEBI:49883"/>
    </cofactor>
</comment>
<evidence type="ECO:0000256" key="1">
    <source>
        <dbReference type="ARBA" id="ARBA00001966"/>
    </source>
</evidence>
<dbReference type="PANTHER" id="PTHR21339:SF0">
    <property type="entry name" value="S-ADENOSYLMETHIONINE-DEPENDENT NUCLEOTIDE DEHYDRATASE RSAD2"/>
    <property type="match status" value="1"/>
</dbReference>
<gene>
    <name evidence="3" type="ORF">GCM10011419_25030</name>
</gene>
<accession>A0ABQ3HG72</accession>
<dbReference type="Proteomes" id="UP000662678">
    <property type="component" value="Unassembled WGS sequence"/>
</dbReference>
<keyword evidence="2" id="KW-0411">Iron-sulfur</keyword>
<keyword evidence="4" id="KW-1185">Reference proteome</keyword>
<sequence>MDRWTGWTLTLDLDNLASNLTDARKLNPKLRIKLNTVVNQLNHEEDLAALVQHIAPDKWKVLRMLPVVNHHLAVSDEQFAAFIARHRAFDAILCAEDNRDMHESYLMVDPHGRFFQNNPQVEGQGYLYSQPILEVGAAAAFDQMAFDPERFRARYAQNTREIRI</sequence>
<evidence type="ECO:0000256" key="2">
    <source>
        <dbReference type="ARBA" id="ARBA00022485"/>
    </source>
</evidence>
<name>A0ABQ3HG72_9NEIS</name>
<keyword evidence="2" id="KW-0479">Metal-binding</keyword>
<dbReference type="InterPro" id="IPR051196">
    <property type="entry name" value="RSAD2/Viperin_antiviral"/>
</dbReference>
<keyword evidence="2" id="KW-0004">4Fe-4S</keyword>
<evidence type="ECO:0000313" key="3">
    <source>
        <dbReference type="EMBL" id="GHD80384.1"/>
    </source>
</evidence>
<keyword evidence="2" id="KW-0408">Iron</keyword>
<dbReference type="EMBL" id="BMYP01000037">
    <property type="protein sequence ID" value="GHD80384.1"/>
    <property type="molecule type" value="Genomic_DNA"/>
</dbReference>
<dbReference type="PANTHER" id="PTHR21339">
    <property type="entry name" value="RADICAL S-ADENOSYL METHIONINE DOMAIN-CONTAINING PROTEIN 2"/>
    <property type="match status" value="1"/>
</dbReference>
<protein>
    <submittedName>
        <fullName evidence="3">Uncharacterized protein</fullName>
    </submittedName>
</protein>
<comment type="caution">
    <text evidence="3">The sequence shown here is derived from an EMBL/GenBank/DDBJ whole genome shotgun (WGS) entry which is preliminary data.</text>
</comment>
<proteinExistence type="predicted"/>